<name>A0AAV2QJP1_MEGNR</name>
<keyword evidence="2" id="KW-0812">Transmembrane</keyword>
<dbReference type="GO" id="GO:0015276">
    <property type="term" value="F:ligand-gated monoatomic ion channel activity"/>
    <property type="evidence" value="ECO:0007669"/>
    <property type="project" value="InterPro"/>
</dbReference>
<evidence type="ECO:0000313" key="5">
    <source>
        <dbReference type="Proteomes" id="UP001497623"/>
    </source>
</evidence>
<evidence type="ECO:0000259" key="3">
    <source>
        <dbReference type="Pfam" id="PF00060"/>
    </source>
</evidence>
<evidence type="ECO:0000313" key="4">
    <source>
        <dbReference type="EMBL" id="CAL4085618.1"/>
    </source>
</evidence>
<keyword evidence="5" id="KW-1185">Reference proteome</keyword>
<sequence length="145" mass="16501">VCFFCLSFAIKMVTKLSVAETHLTWSDAVLIVLAGFFQRDICPELKNNSSRIAVYTMFLISVLLFSFYTCNLISALTVGKVSPPFTDLKGMYESRTHTFGFFKGSAMEEYFRTANDGLYRNIWNDMVKPNYGILKKDIDANIDMV</sequence>
<proteinExistence type="inferred from homology"/>
<dbReference type="GO" id="GO:0016020">
    <property type="term" value="C:membrane"/>
    <property type="evidence" value="ECO:0007669"/>
    <property type="project" value="InterPro"/>
</dbReference>
<dbReference type="Proteomes" id="UP001497623">
    <property type="component" value="Unassembled WGS sequence"/>
</dbReference>
<feature type="domain" description="Ionotropic glutamate receptor C-terminal" evidence="3">
    <location>
        <begin position="18"/>
        <end position="91"/>
    </location>
</feature>
<organism evidence="4 5">
    <name type="scientific">Meganyctiphanes norvegica</name>
    <name type="common">Northern krill</name>
    <name type="synonym">Thysanopoda norvegica</name>
    <dbReference type="NCBI Taxonomy" id="48144"/>
    <lineage>
        <taxon>Eukaryota</taxon>
        <taxon>Metazoa</taxon>
        <taxon>Ecdysozoa</taxon>
        <taxon>Arthropoda</taxon>
        <taxon>Crustacea</taxon>
        <taxon>Multicrustacea</taxon>
        <taxon>Malacostraca</taxon>
        <taxon>Eumalacostraca</taxon>
        <taxon>Eucarida</taxon>
        <taxon>Euphausiacea</taxon>
        <taxon>Euphausiidae</taxon>
        <taxon>Meganyctiphanes</taxon>
    </lineage>
</organism>
<accession>A0AAV2QJP1</accession>
<feature type="non-terminal residue" evidence="4">
    <location>
        <position position="145"/>
    </location>
</feature>
<feature type="transmembrane region" description="Helical" evidence="2">
    <location>
        <begin position="52"/>
        <end position="73"/>
    </location>
</feature>
<dbReference type="AlphaFoldDB" id="A0AAV2QJP1"/>
<evidence type="ECO:0000256" key="1">
    <source>
        <dbReference type="ARBA" id="ARBA00008685"/>
    </source>
</evidence>
<gene>
    <name evidence="4" type="ORF">MNOR_LOCUS12764</name>
</gene>
<dbReference type="InterPro" id="IPR001320">
    <property type="entry name" value="Iontro_rcpt_C"/>
</dbReference>
<dbReference type="Gene3D" id="1.10.287.70">
    <property type="match status" value="1"/>
</dbReference>
<protein>
    <recommendedName>
        <fullName evidence="3">Ionotropic glutamate receptor C-terminal domain-containing protein</fullName>
    </recommendedName>
</protein>
<keyword evidence="2" id="KW-0472">Membrane</keyword>
<feature type="non-terminal residue" evidence="4">
    <location>
        <position position="1"/>
    </location>
</feature>
<comment type="caution">
    <text evidence="4">The sequence shown here is derived from an EMBL/GenBank/DDBJ whole genome shotgun (WGS) entry which is preliminary data.</text>
</comment>
<dbReference type="Pfam" id="PF00060">
    <property type="entry name" value="Lig_chan"/>
    <property type="match status" value="1"/>
</dbReference>
<evidence type="ECO:0000256" key="2">
    <source>
        <dbReference type="SAM" id="Phobius"/>
    </source>
</evidence>
<dbReference type="EMBL" id="CAXKWB010007102">
    <property type="protein sequence ID" value="CAL4085618.1"/>
    <property type="molecule type" value="Genomic_DNA"/>
</dbReference>
<keyword evidence="2" id="KW-1133">Transmembrane helix</keyword>
<comment type="similarity">
    <text evidence="1">Belongs to the glutamate-gated ion channel (TC 1.A.10.1) family.</text>
</comment>
<reference evidence="4 5" key="1">
    <citation type="submission" date="2024-05" db="EMBL/GenBank/DDBJ databases">
        <authorList>
            <person name="Wallberg A."/>
        </authorList>
    </citation>
    <scope>NUCLEOTIDE SEQUENCE [LARGE SCALE GENOMIC DNA]</scope>
</reference>